<dbReference type="Pfam" id="PF24883">
    <property type="entry name" value="NPHP3_N"/>
    <property type="match status" value="1"/>
</dbReference>
<dbReference type="Proteomes" id="UP001583177">
    <property type="component" value="Unassembled WGS sequence"/>
</dbReference>
<reference evidence="5 6" key="1">
    <citation type="journal article" date="2024" name="IMA Fungus">
        <title>IMA Genome - F19 : A genome assembly and annotation guide to empower mycologists, including annotated draft genome sequences of Ceratocystis pirilliformis, Diaporthe australafricana, Fusarium ophioides, Paecilomyces lecythidis, and Sporothrix stenoceras.</title>
        <authorList>
            <person name="Aylward J."/>
            <person name="Wilson A.M."/>
            <person name="Visagie C.M."/>
            <person name="Spraker J."/>
            <person name="Barnes I."/>
            <person name="Buitendag C."/>
            <person name="Ceriani C."/>
            <person name="Del Mar Angel L."/>
            <person name="du Plessis D."/>
            <person name="Fuchs T."/>
            <person name="Gasser K."/>
            <person name="Kramer D."/>
            <person name="Li W."/>
            <person name="Munsamy K."/>
            <person name="Piso A."/>
            <person name="Price J.L."/>
            <person name="Sonnekus B."/>
            <person name="Thomas C."/>
            <person name="van der Nest A."/>
            <person name="van Dijk A."/>
            <person name="van Heerden A."/>
            <person name="van Vuuren N."/>
            <person name="Yilmaz N."/>
            <person name="Duong T.A."/>
            <person name="van der Merwe N.A."/>
            <person name="Wingfield M.J."/>
            <person name="Wingfield B.D."/>
        </authorList>
    </citation>
    <scope>NUCLEOTIDE SEQUENCE [LARGE SCALE GENOMIC DNA]</scope>
    <source>
        <strain evidence="5 6">CMW 18300</strain>
    </source>
</reference>
<dbReference type="PROSITE" id="PS50297">
    <property type="entry name" value="ANK_REP_REGION"/>
    <property type="match status" value="1"/>
</dbReference>
<dbReference type="Gene3D" id="3.40.50.300">
    <property type="entry name" value="P-loop containing nucleotide triphosphate hydrolases"/>
    <property type="match status" value="1"/>
</dbReference>
<dbReference type="SMART" id="SM00248">
    <property type="entry name" value="ANK"/>
    <property type="match status" value="2"/>
</dbReference>
<keyword evidence="6" id="KW-1185">Reference proteome</keyword>
<evidence type="ECO:0000313" key="5">
    <source>
        <dbReference type="EMBL" id="KAL1856463.1"/>
    </source>
</evidence>
<dbReference type="EMBL" id="JAWRVE010000121">
    <property type="protein sequence ID" value="KAL1856463.1"/>
    <property type="molecule type" value="Genomic_DNA"/>
</dbReference>
<gene>
    <name evidence="5" type="ORF">Daus18300_010730</name>
</gene>
<dbReference type="InterPro" id="IPR002110">
    <property type="entry name" value="Ankyrin_rpt"/>
</dbReference>
<evidence type="ECO:0008006" key="7">
    <source>
        <dbReference type="Google" id="ProtNLM"/>
    </source>
</evidence>
<dbReference type="InterPro" id="IPR056884">
    <property type="entry name" value="NPHP3-like_N"/>
</dbReference>
<keyword evidence="1" id="KW-0677">Repeat</keyword>
<protein>
    <recommendedName>
        <fullName evidence="7">NACHT domain-containing protein</fullName>
    </recommendedName>
</protein>
<evidence type="ECO:0000256" key="1">
    <source>
        <dbReference type="ARBA" id="ARBA00022737"/>
    </source>
</evidence>
<dbReference type="InterPro" id="IPR054471">
    <property type="entry name" value="GPIID_WHD"/>
</dbReference>
<evidence type="ECO:0000259" key="3">
    <source>
        <dbReference type="Pfam" id="PF22939"/>
    </source>
</evidence>
<dbReference type="PANTHER" id="PTHR10039">
    <property type="entry name" value="AMELOGENIN"/>
    <property type="match status" value="1"/>
</dbReference>
<keyword evidence="2" id="KW-0040">ANK repeat</keyword>
<feature type="domain" description="GPI inositol-deacylase winged helix" evidence="3">
    <location>
        <begin position="515"/>
        <end position="595"/>
    </location>
</feature>
<dbReference type="InterPro" id="IPR036770">
    <property type="entry name" value="Ankyrin_rpt-contain_sf"/>
</dbReference>
<accession>A0ABR3W9H6</accession>
<feature type="repeat" description="ANK" evidence="2">
    <location>
        <begin position="731"/>
        <end position="755"/>
    </location>
</feature>
<dbReference type="Pfam" id="PF22939">
    <property type="entry name" value="WHD_GPIID"/>
    <property type="match status" value="1"/>
</dbReference>
<proteinExistence type="predicted"/>
<dbReference type="Pfam" id="PF12796">
    <property type="entry name" value="Ank_2"/>
    <property type="match status" value="1"/>
</dbReference>
<dbReference type="PANTHER" id="PTHR10039:SF15">
    <property type="entry name" value="NACHT DOMAIN-CONTAINING PROTEIN"/>
    <property type="match status" value="1"/>
</dbReference>
<evidence type="ECO:0000256" key="2">
    <source>
        <dbReference type="PROSITE-ProRule" id="PRU00023"/>
    </source>
</evidence>
<organism evidence="5 6">
    <name type="scientific">Diaporthe australafricana</name>
    <dbReference type="NCBI Taxonomy" id="127596"/>
    <lineage>
        <taxon>Eukaryota</taxon>
        <taxon>Fungi</taxon>
        <taxon>Dikarya</taxon>
        <taxon>Ascomycota</taxon>
        <taxon>Pezizomycotina</taxon>
        <taxon>Sordariomycetes</taxon>
        <taxon>Sordariomycetidae</taxon>
        <taxon>Diaporthales</taxon>
        <taxon>Diaporthaceae</taxon>
        <taxon>Diaporthe</taxon>
    </lineage>
</organism>
<dbReference type="InterPro" id="IPR027417">
    <property type="entry name" value="P-loop_NTPase"/>
</dbReference>
<dbReference type="PROSITE" id="PS50088">
    <property type="entry name" value="ANK_REPEAT"/>
    <property type="match status" value="1"/>
</dbReference>
<dbReference type="SUPFAM" id="SSF52540">
    <property type="entry name" value="P-loop containing nucleoside triphosphate hydrolases"/>
    <property type="match status" value="1"/>
</dbReference>
<feature type="domain" description="Nephrocystin 3-like N-terminal" evidence="4">
    <location>
        <begin position="235"/>
        <end position="398"/>
    </location>
</feature>
<dbReference type="SUPFAM" id="SSF48403">
    <property type="entry name" value="Ankyrin repeat"/>
    <property type="match status" value="1"/>
</dbReference>
<dbReference type="Gene3D" id="1.25.40.20">
    <property type="entry name" value="Ankyrin repeat-containing domain"/>
    <property type="match status" value="1"/>
</dbReference>
<sequence>MDPLGATASVIAVLQLSSDVVKYINSAVGASKERKRLREELRACESILQQIKDEADDSEEGKAWSKTIEALENPGAPLGRLRFALYNVKAKLQRKEGIKKVLADLKWPFNEQEIKEIFATIEREKSLLELALANNSRKLIQEIERTSNENMRQLKELIQAIERSSKESKGHSSEMKDNLMHVHGSQASLKKGVDRLHDRQDDRQSAEERKAILDWLTPIEYAPQQSDFINQRQAGTGQWLLESKEYLAWLSRDKQTLFCPGIPGTGKTTITAIIINNLQAKFRDDQNIGIAYIYCNFRRQDEQKAEDLLLNLLKQLSHRQPTFPPSVKDLYNRQKKDRTRPSFDEISKTLYSVATTYSRVFIAVDALDECKDSSRNKMLTEIFALQAQCGANIFATSRFIPQITTKFSHSMSVEIRASDEDVKRYLEGHIRQLPSFVERNPQLQEEIKTKISEAVDGMFLLAQLYLGSLDDKPTVKAIRSALRQFQKQNWGTSEDQKLEVLCRAFDQAMERINGQKAGFRELAKKVLSWITCAKRPLATLELQHALAVEVGESELDEENLPQIEDMVLVCAGLVTVDDESGVIRLVHYTTQEYFERTQKDWFPDAETEITTICVTYLSLSVFETGFCESDETFEERLQSNPLYDYAAHNWGIHACNVPTCWHGVIEFLEDVAKAEASSQALMAVKRSWELQYSQYVPRQVTGLHLATYFGVRVAVKMLLRHCQNLDSKDSYGRTPLSYAAENGHEAIVQLLLDTGKAEIDSKDEKYEITLNKIIVS</sequence>
<evidence type="ECO:0000313" key="6">
    <source>
        <dbReference type="Proteomes" id="UP001583177"/>
    </source>
</evidence>
<evidence type="ECO:0000259" key="4">
    <source>
        <dbReference type="Pfam" id="PF24883"/>
    </source>
</evidence>
<name>A0ABR3W9H6_9PEZI</name>
<comment type="caution">
    <text evidence="5">The sequence shown here is derived from an EMBL/GenBank/DDBJ whole genome shotgun (WGS) entry which is preliminary data.</text>
</comment>